<dbReference type="OrthoDB" id="2862399at2"/>
<dbReference type="InterPro" id="IPR001387">
    <property type="entry name" value="Cro/C1-type_HTH"/>
</dbReference>
<reference evidence="2" key="1">
    <citation type="submission" date="2015-08" db="EMBL/GenBank/DDBJ databases">
        <title>Genome sequencing project for genomic taxonomy and phylogenomics of Bacillus-like bacteria.</title>
        <authorList>
            <person name="Liu B."/>
            <person name="Wang J."/>
            <person name="Zhu Y."/>
            <person name="Liu G."/>
            <person name="Chen Q."/>
            <person name="Chen Z."/>
            <person name="Lan J."/>
            <person name="Che J."/>
            <person name="Ge C."/>
            <person name="Shi H."/>
            <person name="Pan Z."/>
            <person name="Liu X."/>
        </authorList>
    </citation>
    <scope>NUCLEOTIDE SEQUENCE [LARGE SCALE GENOMIC DNA]</scope>
    <source>
        <strain evidence="2">FJAT-4402</strain>
    </source>
</reference>
<sequence length="189" mass="22057">MTNNPYNLKNLPLIMRHVRKDRGLSQYQQGQLMRRDQREISNIENGLIRVTPDMAIKWFTVLDAYEHIDLVHYLFKLHPMATAPVNPELNNKPARAITNLKIQMRQALQALENIEDWMLDQRPGKRSELPIADFGEVSDIDDALKTFFYAASREFDLNMVEVADQWTRKAIVQHVAMPQKQERKEAAMI</sequence>
<dbReference type="AlphaFoldDB" id="A0A0M3R9N9"/>
<dbReference type="STRING" id="1441095.AM592_09160"/>
<dbReference type="SUPFAM" id="SSF47413">
    <property type="entry name" value="lambda repressor-like DNA-binding domains"/>
    <property type="match status" value="1"/>
</dbReference>
<dbReference type="GO" id="GO:0003677">
    <property type="term" value="F:DNA binding"/>
    <property type="evidence" value="ECO:0007669"/>
    <property type="project" value="InterPro"/>
</dbReference>
<dbReference type="InterPro" id="IPR010982">
    <property type="entry name" value="Lambda_DNA-bd_dom_sf"/>
</dbReference>
<dbReference type="EMBL" id="CP012600">
    <property type="protein sequence ID" value="ALC81756.1"/>
    <property type="molecule type" value="Genomic_DNA"/>
</dbReference>
<name>A0A0M3R9N9_9BACI</name>
<keyword evidence="2" id="KW-1185">Reference proteome</keyword>
<dbReference type="Gene3D" id="1.10.260.40">
    <property type="entry name" value="lambda repressor-like DNA-binding domains"/>
    <property type="match status" value="1"/>
</dbReference>
<dbReference type="RefSeq" id="WP_053603521.1">
    <property type="nucleotide sequence ID" value="NZ_CP012600.1"/>
</dbReference>
<protein>
    <submittedName>
        <fullName evidence="1">Transcriptional regulator</fullName>
    </submittedName>
</protein>
<dbReference type="Proteomes" id="UP000067625">
    <property type="component" value="Chromosome"/>
</dbReference>
<organism evidence="1 2">
    <name type="scientific">Bacillus gobiensis</name>
    <dbReference type="NCBI Taxonomy" id="1441095"/>
    <lineage>
        <taxon>Bacteria</taxon>
        <taxon>Bacillati</taxon>
        <taxon>Bacillota</taxon>
        <taxon>Bacilli</taxon>
        <taxon>Bacillales</taxon>
        <taxon>Bacillaceae</taxon>
        <taxon>Bacillus</taxon>
    </lineage>
</organism>
<dbReference type="CDD" id="cd00093">
    <property type="entry name" value="HTH_XRE"/>
    <property type="match status" value="1"/>
</dbReference>
<evidence type="ECO:0000313" key="2">
    <source>
        <dbReference type="Proteomes" id="UP000067625"/>
    </source>
</evidence>
<evidence type="ECO:0000313" key="1">
    <source>
        <dbReference type="EMBL" id="ALC81756.1"/>
    </source>
</evidence>
<proteinExistence type="predicted"/>
<dbReference type="PATRIC" id="fig|1441095.3.peg.2015"/>
<gene>
    <name evidence="1" type="ORF">AM592_09160</name>
</gene>
<reference evidence="1 2" key="2">
    <citation type="journal article" date="2016" name="Int. J. Syst. Evol. Microbiol.">
        <title>Bacillus gobiensis sp. nov., isolated from a soil sample.</title>
        <authorList>
            <person name="Liu B."/>
            <person name="Liu G.H."/>
            <person name="Cetin S."/>
            <person name="Schumann P."/>
            <person name="Pan Z.Z."/>
            <person name="Chen Q.Q."/>
        </authorList>
    </citation>
    <scope>NUCLEOTIDE SEQUENCE [LARGE SCALE GENOMIC DNA]</scope>
    <source>
        <strain evidence="1 2">FJAT-4402</strain>
    </source>
</reference>
<accession>A0A0M3R9N9</accession>